<protein>
    <recommendedName>
        <fullName evidence="5">Secreted protein</fullName>
    </recommendedName>
</protein>
<comment type="caution">
    <text evidence="3">The sequence shown here is derived from an EMBL/GenBank/DDBJ whole genome shotgun (WGS) entry which is preliminary data.</text>
</comment>
<feature type="chain" id="PRO_5031187349" description="Secreted protein" evidence="2">
    <location>
        <begin position="26"/>
        <end position="246"/>
    </location>
</feature>
<proteinExistence type="predicted"/>
<dbReference type="RefSeq" id="WP_235026068.1">
    <property type="nucleotide sequence ID" value="NZ_FCOG02000131.1"/>
</dbReference>
<organism evidence="3 4">
    <name type="scientific">Caballeronia arationis</name>
    <dbReference type="NCBI Taxonomy" id="1777142"/>
    <lineage>
        <taxon>Bacteria</taxon>
        <taxon>Pseudomonadati</taxon>
        <taxon>Pseudomonadota</taxon>
        <taxon>Betaproteobacteria</taxon>
        <taxon>Burkholderiales</taxon>
        <taxon>Burkholderiaceae</taxon>
        <taxon>Caballeronia</taxon>
    </lineage>
</organism>
<dbReference type="Proteomes" id="UP000219522">
    <property type="component" value="Unassembled WGS sequence"/>
</dbReference>
<feature type="signal peptide" evidence="2">
    <location>
        <begin position="1"/>
        <end position="25"/>
    </location>
</feature>
<name>A0A7Z7I3D4_9BURK</name>
<evidence type="ECO:0000313" key="4">
    <source>
        <dbReference type="Proteomes" id="UP000219522"/>
    </source>
</evidence>
<gene>
    <name evidence="3" type="ORF">SAMN05446927_0945</name>
</gene>
<evidence type="ECO:0008006" key="5">
    <source>
        <dbReference type="Google" id="ProtNLM"/>
    </source>
</evidence>
<reference evidence="3 4" key="1">
    <citation type="submission" date="2017-09" db="EMBL/GenBank/DDBJ databases">
        <authorList>
            <person name="Varghese N."/>
            <person name="Submissions S."/>
        </authorList>
    </citation>
    <scope>NUCLEOTIDE SEQUENCE [LARGE SCALE GENOMIC DNA]</scope>
    <source>
        <strain evidence="3 4">OK806</strain>
    </source>
</reference>
<accession>A0A7Z7I3D4</accession>
<keyword evidence="2" id="KW-0732">Signal</keyword>
<evidence type="ECO:0000256" key="2">
    <source>
        <dbReference type="SAM" id="SignalP"/>
    </source>
</evidence>
<dbReference type="EMBL" id="OCSU01000001">
    <property type="protein sequence ID" value="SOE55047.1"/>
    <property type="molecule type" value="Genomic_DNA"/>
</dbReference>
<evidence type="ECO:0000256" key="1">
    <source>
        <dbReference type="SAM" id="MobiDB-lite"/>
    </source>
</evidence>
<sequence length="246" mass="24690">MHATVSLIRSAVGLALIAGAVGCAAQNPGAANTEAPPSPPALANDAAPPPRAVLPRKIPDSAVVSSAAGVVKRYTINPEGDIDGLLLADDTLINFPPHLGGQVAATVAPGESVRATGFSASAGSLRAQQIANAASGRTVIDQPPPADTPRLPKALRGVGLVKLDVSGRVLRATTAPRGEPDGVLLADGTIVKLTPPVALQFPNLLQAGATIAARGYGTRNRYGAALQATSFGTPGHLTSLYGTSVD</sequence>
<feature type="region of interest" description="Disordered" evidence="1">
    <location>
        <begin position="28"/>
        <end position="49"/>
    </location>
</feature>
<dbReference type="AlphaFoldDB" id="A0A7Z7I3D4"/>
<evidence type="ECO:0000313" key="3">
    <source>
        <dbReference type="EMBL" id="SOE55047.1"/>
    </source>
</evidence>
<keyword evidence="4" id="KW-1185">Reference proteome</keyword>